<accession>A0A645HA94</accession>
<sequence>MSVHRGRLPPRGQCTGGRGRYPHLVPHAAAFNDHAVGGFF</sequence>
<evidence type="ECO:0000313" key="1">
    <source>
        <dbReference type="EMBL" id="MPN35945.1"/>
    </source>
</evidence>
<proteinExistence type="predicted"/>
<dbReference type="EMBL" id="VSSQ01089826">
    <property type="protein sequence ID" value="MPN35945.1"/>
    <property type="molecule type" value="Genomic_DNA"/>
</dbReference>
<reference evidence="1" key="1">
    <citation type="submission" date="2019-08" db="EMBL/GenBank/DDBJ databases">
        <authorList>
            <person name="Kucharzyk K."/>
            <person name="Murdoch R.W."/>
            <person name="Higgins S."/>
            <person name="Loffler F."/>
        </authorList>
    </citation>
    <scope>NUCLEOTIDE SEQUENCE</scope>
</reference>
<comment type="caution">
    <text evidence="1">The sequence shown here is derived from an EMBL/GenBank/DDBJ whole genome shotgun (WGS) entry which is preliminary data.</text>
</comment>
<gene>
    <name evidence="1" type="ORF">SDC9_183450</name>
</gene>
<protein>
    <submittedName>
        <fullName evidence="1">Uncharacterized protein</fullName>
    </submittedName>
</protein>
<name>A0A645HA94_9ZZZZ</name>
<dbReference type="AlphaFoldDB" id="A0A645HA94"/>
<organism evidence="1">
    <name type="scientific">bioreactor metagenome</name>
    <dbReference type="NCBI Taxonomy" id="1076179"/>
    <lineage>
        <taxon>unclassified sequences</taxon>
        <taxon>metagenomes</taxon>
        <taxon>ecological metagenomes</taxon>
    </lineage>
</organism>